<dbReference type="AlphaFoldDB" id="A0A1K1QMG7"/>
<dbReference type="InterPro" id="IPR026444">
    <property type="entry name" value="Secre_tail"/>
</dbReference>
<evidence type="ECO:0000313" key="4">
    <source>
        <dbReference type="Proteomes" id="UP000183257"/>
    </source>
</evidence>
<dbReference type="Pfam" id="PF07394">
    <property type="entry name" value="DUF1501"/>
    <property type="match status" value="1"/>
</dbReference>
<dbReference type="STRING" id="76595.SAMN05660313_02803"/>
<proteinExistence type="predicted"/>
<dbReference type="OrthoDB" id="9779968at2"/>
<sequence length="572" mass="63007">MCNTNSNVHHADKEAHDLEHKKWNRRSFLQAMGMVGSGSMLLGSNVLNASAKSPLATAIADAESDGKILILIRLAGGNDGLSTVIPIEQYDTYANARPNIYIPESKVLKLTDNFGVPSYMTSLERMWGEGQFKAVHGVGYEGQSLSHFTGSDIFANTDPENTTGFTGERTGWMGRHFEDCFPDYLMNPPEAPAAIQIGQYGSLVFEGEETNYAFVTSNIDQLEKIAETGDNFSLDPTLFDGCMYDDQLRFLRGVANTTYEYSGKIHEAYKRGEALGCGIEYQDNSFAKQLAVLAKLIKGNLGTKVYMISMGGFDTHGNQPLAHEKLMTNLSVAVSDFYQDLACTEQDDKVLSMTFSEFGRRIYENGSNGTDHGKASPTLFFGSALNGSAFIGDHPSLEDPDGRGNLEYTMDFRDLYGTVLAEWLCVPREAVERHLLGRTYTPVNLGFSCSGEDFPDIAIDDENPVLPGPGGTDPTDPTDPEPIPENVIVHKPYYPTKGNPSIHLEMPFTAHVDIQIYNILGQNLGTVYNAMTTEGQQEINIRERLPVNLATGKYIYRISVQNQKMSKSVMVS</sequence>
<accession>A0A1K1QMG7</accession>
<dbReference type="InterPro" id="IPR010869">
    <property type="entry name" value="DUF1501"/>
</dbReference>
<feature type="region of interest" description="Disordered" evidence="2">
    <location>
        <begin position="461"/>
        <end position="481"/>
    </location>
</feature>
<organism evidence="3 4">
    <name type="scientific">Cellulophaga fucicola</name>
    <dbReference type="NCBI Taxonomy" id="76595"/>
    <lineage>
        <taxon>Bacteria</taxon>
        <taxon>Pseudomonadati</taxon>
        <taxon>Bacteroidota</taxon>
        <taxon>Flavobacteriia</taxon>
        <taxon>Flavobacteriales</taxon>
        <taxon>Flavobacteriaceae</taxon>
        <taxon>Cellulophaga</taxon>
    </lineage>
</organism>
<dbReference type="PANTHER" id="PTHR43737:SF1">
    <property type="entry name" value="DUF1501 DOMAIN-CONTAINING PROTEIN"/>
    <property type="match status" value="1"/>
</dbReference>
<dbReference type="EMBL" id="FPIY01000004">
    <property type="protein sequence ID" value="SFW61104.1"/>
    <property type="molecule type" value="Genomic_DNA"/>
</dbReference>
<dbReference type="Proteomes" id="UP000183257">
    <property type="component" value="Unassembled WGS sequence"/>
</dbReference>
<gene>
    <name evidence="3" type="ORF">SAMN05660313_02803</name>
</gene>
<keyword evidence="1" id="KW-0732">Signal</keyword>
<dbReference type="NCBIfam" id="TIGR04183">
    <property type="entry name" value="Por_Secre_tail"/>
    <property type="match status" value="1"/>
</dbReference>
<dbReference type="RefSeq" id="WP_072304426.1">
    <property type="nucleotide sequence ID" value="NZ_CBDUMO010000102.1"/>
</dbReference>
<dbReference type="InterPro" id="IPR006311">
    <property type="entry name" value="TAT_signal"/>
</dbReference>
<evidence type="ECO:0000256" key="2">
    <source>
        <dbReference type="SAM" id="MobiDB-lite"/>
    </source>
</evidence>
<reference evidence="4" key="1">
    <citation type="submission" date="2016-11" db="EMBL/GenBank/DDBJ databases">
        <authorList>
            <person name="Varghese N."/>
            <person name="Submissions S."/>
        </authorList>
    </citation>
    <scope>NUCLEOTIDE SEQUENCE [LARGE SCALE GENOMIC DNA]</scope>
    <source>
        <strain evidence="4">DSM 24786</strain>
    </source>
</reference>
<dbReference type="PROSITE" id="PS51318">
    <property type="entry name" value="TAT"/>
    <property type="match status" value="1"/>
</dbReference>
<protein>
    <submittedName>
        <fullName evidence="3">Por secretion system C-terminal sorting domain-containing protein</fullName>
    </submittedName>
</protein>
<keyword evidence="4" id="KW-1185">Reference proteome</keyword>
<evidence type="ECO:0000313" key="3">
    <source>
        <dbReference type="EMBL" id="SFW61104.1"/>
    </source>
</evidence>
<name>A0A1K1QMG7_9FLAO</name>
<evidence type="ECO:0000256" key="1">
    <source>
        <dbReference type="ARBA" id="ARBA00022729"/>
    </source>
</evidence>
<dbReference type="PANTHER" id="PTHR43737">
    <property type="entry name" value="BLL7424 PROTEIN"/>
    <property type="match status" value="1"/>
</dbReference>